<dbReference type="EMBL" id="LJZX01000030">
    <property type="protein sequence ID" value="PKQ79662.1"/>
    <property type="molecule type" value="Genomic_DNA"/>
</dbReference>
<evidence type="ECO:0000259" key="1">
    <source>
        <dbReference type="Pfam" id="PF20285"/>
    </source>
</evidence>
<gene>
    <name evidence="2" type="ORF">AOX56_13875</name>
</gene>
<name>A0A2N3J1Y4_AERSO</name>
<dbReference type="Pfam" id="PF20285">
    <property type="entry name" value="CTD9"/>
    <property type="match status" value="1"/>
</dbReference>
<feature type="domain" description="ABC-three component systems C-terminal" evidence="1">
    <location>
        <begin position="91"/>
        <end position="203"/>
    </location>
</feature>
<reference evidence="2 3" key="1">
    <citation type="journal article" date="2017" name="Front. Microbiol.">
        <title>Strong Genomic and Phenotypic Heterogeneity in the Aeromonas sobria Species Complex.</title>
        <authorList>
            <person name="Gauthier J."/>
            <person name="Vincent A.T."/>
            <person name="Charette S.J."/>
            <person name="Derome N."/>
        </authorList>
    </citation>
    <scope>NUCLEOTIDE SEQUENCE [LARGE SCALE GENOMIC DNA]</scope>
    <source>
        <strain evidence="2 3">JF2635</strain>
    </source>
</reference>
<organism evidence="2 3">
    <name type="scientific">Aeromonas sobria</name>
    <dbReference type="NCBI Taxonomy" id="646"/>
    <lineage>
        <taxon>Bacteria</taxon>
        <taxon>Pseudomonadati</taxon>
        <taxon>Pseudomonadota</taxon>
        <taxon>Gammaproteobacteria</taxon>
        <taxon>Aeromonadales</taxon>
        <taxon>Aeromonadaceae</taxon>
        <taxon>Aeromonas</taxon>
    </lineage>
</organism>
<dbReference type="InterPro" id="IPR046911">
    <property type="entry name" value="ABC-3C_CTD9"/>
</dbReference>
<dbReference type="RefSeq" id="WP_101317204.1">
    <property type="nucleotide sequence ID" value="NZ_CAWNSS010000030.1"/>
</dbReference>
<comment type="caution">
    <text evidence="2">The sequence shown here is derived from an EMBL/GenBank/DDBJ whole genome shotgun (WGS) entry which is preliminary data.</text>
</comment>
<sequence length="204" mass="22980">MSTLGQNRPSGPIPYNDISGNEIKDNEIGGDLIIGSTVIKFPSYNISVGAESLKVLIREHEKLKEENPIYLYVIEELQSKITDSESRQVIGLENKLTKANKAIFLHEALISSQKASKMILRFHNIKSYQIIFNHVLSLIITRFRAHIVPLIKNGVDDLTIKTMINTVIVEPLNQEVSLAGGYITSDLIEGMLYFLTEKCHVEWV</sequence>
<evidence type="ECO:0000313" key="2">
    <source>
        <dbReference type="EMBL" id="PKQ79662.1"/>
    </source>
</evidence>
<dbReference type="AlphaFoldDB" id="A0A2N3J1Y4"/>
<evidence type="ECO:0000313" key="3">
    <source>
        <dbReference type="Proteomes" id="UP000233526"/>
    </source>
</evidence>
<accession>A0A2N3J1Y4</accession>
<proteinExistence type="predicted"/>
<dbReference type="Proteomes" id="UP000233526">
    <property type="component" value="Unassembled WGS sequence"/>
</dbReference>
<protein>
    <recommendedName>
        <fullName evidence="1">ABC-three component systems C-terminal domain-containing protein</fullName>
    </recommendedName>
</protein>